<gene>
    <name evidence="1" type="ORF">QR46_4089</name>
</gene>
<comment type="caution">
    <text evidence="1">The sequence shown here is derived from an EMBL/GenBank/DDBJ whole genome shotgun (WGS) entry which is preliminary data.</text>
</comment>
<dbReference type="VEuPathDB" id="GiardiaDB:QR46_4089"/>
<organism evidence="1 2">
    <name type="scientific">Giardia duodenalis assemblage B</name>
    <dbReference type="NCBI Taxonomy" id="1394984"/>
    <lineage>
        <taxon>Eukaryota</taxon>
        <taxon>Metamonada</taxon>
        <taxon>Diplomonadida</taxon>
        <taxon>Hexamitidae</taxon>
        <taxon>Giardiinae</taxon>
        <taxon>Giardia</taxon>
    </lineage>
</organism>
<reference evidence="1 2" key="1">
    <citation type="journal article" date="2015" name="Mol. Biochem. Parasitol.">
        <title>Identification of polymorphic genes for use in assemblage B genotyping assays through comparative genomics of multiple assemblage B Giardia duodenalis isolates.</title>
        <authorList>
            <person name="Wielinga C."/>
            <person name="Thompson R.C."/>
            <person name="Monis P."/>
            <person name="Ryan U."/>
        </authorList>
    </citation>
    <scope>NUCLEOTIDE SEQUENCE [LARGE SCALE GENOMIC DNA]</scope>
    <source>
        <strain evidence="1 2">BAH15c1</strain>
    </source>
</reference>
<proteinExistence type="predicted"/>
<dbReference type="EMBL" id="JXTI01000146">
    <property type="protein sequence ID" value="KWX11943.1"/>
    <property type="molecule type" value="Genomic_DNA"/>
</dbReference>
<protein>
    <submittedName>
        <fullName evidence="1">Uncharacterized protein</fullName>
    </submittedName>
</protein>
<accession>A0A132NPB0</accession>
<dbReference type="OrthoDB" id="10251098at2759"/>
<evidence type="ECO:0000313" key="1">
    <source>
        <dbReference type="EMBL" id="KWX11943.1"/>
    </source>
</evidence>
<sequence length="979" mass="112433">MTDGTTASQLLLAQQRNWERGSITTPLDTLQLLDVAVMKTFGEHNFDVINAIISPNLPSNQFKTLLRSVHDLSVDTISYYDLDRHMCRHIASTYCDMKISPEVCYERMLQQVDMLYIMTMRLSQAGYRDRFQQYSLNTEFMYAITWFYFTFDALHMEVLGKIIYLIHIVITQLSAPLRIKDIINPVLLKDMILGRAQKYSIMRMINACGIIGHLSTDSMSYDLTNAALGYCLTGTQVPMPDSSTEYRIHTDSHLAIFLGFQYTSFYVRYLGAAAASIFCETNVELFNAPIVQIYLTKKSSIAWLKSSPPGVYLLRDILSIRGFKEIGVRDAESKEKQHPFAGVSMIKCCIELRKNQYTSVFFNTFLKMLLSGEYGPMHKQHLLTAGILGYFFYALSEYFSPQIVTIACKTVNGVREYNIFPLVREHIRARPWIAKRCDSIAVPPDAVSTTMYEYHETPINTHNIATHSIFLKLVFRFFLVQSPSDSTPQFPVSYLLSPAELSIMHFPTPPHYDILGCGSHPLTSKGLLSTLIDLFIYMPLSDTRRQWIYIIIACLIKGALSFEKVYFSKYKIFDYIINVLKFHNNWLDLSIPDFEKETIGALDILGALIYRNTEFIRKKFDSNPSTAQLLLDCLTHSVNISSSCLRSCAQTVAEVSEEYRQVFKCRRTDWIGLNLSTSSSSTFMAGIQRNTESRLLNTIAVNWINIISFLFSMRIESLRPPTISIITTALTMLDTKYFQSRTSARTLLRSALLGPLLYLKLNKEEIEREFTVSKEVISAFNDRGIKFSRQKIISHFKGYYKQHIDTAFRGSTEEELKIMYQKYSNYSPPFSIPPPMSRCGTFEMRFPWKNIMSYLAELSLRSYFCIASSKGAEWNLYGHALLEFQTIDNILYNNPCPDAINTYRIMRAWLMTSLIRTDKSRWRAYGTNINVPRLRLICQELLKELKLLIHEIYGPEVLKRLISTEGPAQPVLLNGEISE</sequence>
<evidence type="ECO:0000313" key="2">
    <source>
        <dbReference type="Proteomes" id="UP000070089"/>
    </source>
</evidence>
<dbReference type="Proteomes" id="UP000070089">
    <property type="component" value="Unassembled WGS sequence"/>
</dbReference>
<dbReference type="AlphaFoldDB" id="A0A132NPB0"/>
<name>A0A132NPB0_GIAIN</name>